<gene>
    <name evidence="3" type="ORF">BVRB_6g145090</name>
</gene>
<name>A0A0J8C6U3_BETVV</name>
<dbReference type="AlphaFoldDB" id="A0A0J8C6U3"/>
<evidence type="ECO:0000256" key="2">
    <source>
        <dbReference type="SAM" id="SignalP"/>
    </source>
</evidence>
<reference evidence="3 4" key="1">
    <citation type="journal article" date="2014" name="Nature">
        <title>The genome of the recently domesticated crop plant sugar beet (Beta vulgaris).</title>
        <authorList>
            <person name="Dohm J.C."/>
            <person name="Minoche A.E."/>
            <person name="Holtgrawe D."/>
            <person name="Capella-Gutierrez S."/>
            <person name="Zakrzewski F."/>
            <person name="Tafer H."/>
            <person name="Rupp O."/>
            <person name="Sorensen T.R."/>
            <person name="Stracke R."/>
            <person name="Reinhardt R."/>
            <person name="Goesmann A."/>
            <person name="Kraft T."/>
            <person name="Schulz B."/>
            <person name="Stadler P.F."/>
            <person name="Schmidt T."/>
            <person name="Gabaldon T."/>
            <person name="Lehrach H."/>
            <person name="Weisshaar B."/>
            <person name="Himmelbauer H."/>
        </authorList>
    </citation>
    <scope>NUCLEOTIDE SEQUENCE [LARGE SCALE GENOMIC DNA]</scope>
    <source>
        <tissue evidence="3">Taproot</tissue>
    </source>
</reference>
<proteinExistence type="predicted"/>
<dbReference type="Gramene" id="KMT07944">
    <property type="protein sequence ID" value="KMT07944"/>
    <property type="gene ID" value="BVRB_6g145090"/>
</dbReference>
<sequence length="154" mass="15103">MARQAFFTLALLFVALASVVIAEGPAPSPSQKAEAPDASSPSTSAEAPTTSSTAPNAASPTSTEATPSSSPSLSPKSSAAETPNSDSPTSGDSMEESPSGSPEEGPAAGPDVDDLAPTESTPADVQTPPKKNGAMTLKLSFIAGVAAVMASSLN</sequence>
<feature type="chain" id="PRO_5005295211" evidence="2">
    <location>
        <begin position="23"/>
        <end position="154"/>
    </location>
</feature>
<dbReference type="Proteomes" id="UP000035740">
    <property type="component" value="Chromosome 6"/>
</dbReference>
<dbReference type="EMBL" id="KQ090129">
    <property type="protein sequence ID" value="KMT07944.1"/>
    <property type="molecule type" value="Genomic_DNA"/>
</dbReference>
<keyword evidence="2" id="KW-0732">Signal</keyword>
<evidence type="ECO:0000256" key="1">
    <source>
        <dbReference type="SAM" id="MobiDB-lite"/>
    </source>
</evidence>
<feature type="compositionally biased region" description="Low complexity" evidence="1">
    <location>
        <begin position="90"/>
        <end position="110"/>
    </location>
</feature>
<feature type="signal peptide" evidence="2">
    <location>
        <begin position="1"/>
        <end position="22"/>
    </location>
</feature>
<dbReference type="OMA" id="MARQAFF"/>
<evidence type="ECO:0000313" key="4">
    <source>
        <dbReference type="Proteomes" id="UP000035740"/>
    </source>
</evidence>
<keyword evidence="4" id="KW-1185">Reference proteome</keyword>
<protein>
    <submittedName>
        <fullName evidence="3">Uncharacterized protein</fullName>
    </submittedName>
</protein>
<organism evidence="3 4">
    <name type="scientific">Beta vulgaris subsp. vulgaris</name>
    <name type="common">Beet</name>
    <dbReference type="NCBI Taxonomy" id="3555"/>
    <lineage>
        <taxon>Eukaryota</taxon>
        <taxon>Viridiplantae</taxon>
        <taxon>Streptophyta</taxon>
        <taxon>Embryophyta</taxon>
        <taxon>Tracheophyta</taxon>
        <taxon>Spermatophyta</taxon>
        <taxon>Magnoliopsida</taxon>
        <taxon>eudicotyledons</taxon>
        <taxon>Gunneridae</taxon>
        <taxon>Pentapetalae</taxon>
        <taxon>Caryophyllales</taxon>
        <taxon>Chenopodiaceae</taxon>
        <taxon>Betoideae</taxon>
        <taxon>Beta</taxon>
    </lineage>
</organism>
<feature type="region of interest" description="Disordered" evidence="1">
    <location>
        <begin position="24"/>
        <end position="132"/>
    </location>
</feature>
<accession>A0A0J8C6U3</accession>
<feature type="compositionally biased region" description="Low complexity" evidence="1">
    <location>
        <begin position="36"/>
        <end position="81"/>
    </location>
</feature>
<dbReference type="KEGG" id="bvg:104896940"/>
<evidence type="ECO:0000313" key="3">
    <source>
        <dbReference type="EMBL" id="KMT07944.1"/>
    </source>
</evidence>